<dbReference type="GO" id="GO:0005829">
    <property type="term" value="C:cytosol"/>
    <property type="evidence" value="ECO:0007669"/>
    <property type="project" value="TreeGrafter"/>
</dbReference>
<dbReference type="InterPro" id="IPR010586">
    <property type="entry name" value="T3SS_stator_protein"/>
</dbReference>
<evidence type="ECO:0000256" key="1">
    <source>
        <dbReference type="ARBA" id="ARBA00022448"/>
    </source>
</evidence>
<sequence length="222" mass="24180">MSGIDPHAVNRWRSMTSGTDPINYSIFPTGRIIKASSARAWLDSHTLLESVKVAARNQQTASRKAYGDSYAQGYEDGRNEGMAEAARLVHATSGRIDRYLGSLECEITNLALDIVTRVLGSFDTGTILARSARQSLADLRRSKYAKITVNPAMEQTVRDELADLIVNEEIPLEVNSDPELPLDACVLSSDLAVIDASLKKQLEAIRAGLQTSDATSIRTGQE</sequence>
<comment type="caution">
    <text evidence="3">The sequence shown here is derived from an EMBL/GenBank/DDBJ whole genome shotgun (WGS) entry which is preliminary data.</text>
</comment>
<dbReference type="Proteomes" id="UP000481876">
    <property type="component" value="Unassembled WGS sequence"/>
</dbReference>
<keyword evidence="1" id="KW-0813">Transport</keyword>
<name>A0A6I0D5X2_BRUAN</name>
<keyword evidence="2" id="KW-0653">Protein transport</keyword>
<protein>
    <submittedName>
        <fullName evidence="3">HrpE/YscL family type III secretion apparatus protein</fullName>
    </submittedName>
</protein>
<dbReference type="Pfam" id="PF06635">
    <property type="entry name" value="T3SS_SCTL"/>
    <property type="match status" value="1"/>
</dbReference>
<dbReference type="GO" id="GO:0015031">
    <property type="term" value="P:protein transport"/>
    <property type="evidence" value="ECO:0007669"/>
    <property type="project" value="UniProtKB-KW"/>
</dbReference>
<dbReference type="PANTHER" id="PTHR34982:SF1">
    <property type="entry name" value="FLAGELLAR ASSEMBLY PROTEIN FLIH"/>
    <property type="match status" value="1"/>
</dbReference>
<dbReference type="PANTHER" id="PTHR34982">
    <property type="entry name" value="YOP PROTEINS TRANSLOCATION PROTEIN L"/>
    <property type="match status" value="1"/>
</dbReference>
<accession>A0A6I0D5X2</accession>
<evidence type="ECO:0000313" key="4">
    <source>
        <dbReference type="Proteomes" id="UP000481876"/>
    </source>
</evidence>
<reference evidence="3 4" key="1">
    <citation type="submission" date="2019-09" db="EMBL/GenBank/DDBJ databases">
        <title>Taxonomic organization of the family Brucellaceae based on a phylogenomic approach.</title>
        <authorList>
            <person name="Leclercq S."/>
            <person name="Cloeckaert A."/>
            <person name="Zygmunt M.S."/>
        </authorList>
    </citation>
    <scope>NUCLEOTIDE SEQUENCE [LARGE SCALE GENOMIC DNA]</scope>
    <source>
        <strain evidence="3 4">LMG 3313</strain>
    </source>
</reference>
<dbReference type="EMBL" id="WBWS01000035">
    <property type="protein sequence ID" value="KAB2761407.1"/>
    <property type="molecule type" value="Genomic_DNA"/>
</dbReference>
<gene>
    <name evidence="3" type="ORF">F9L04_23385</name>
</gene>
<evidence type="ECO:0000313" key="3">
    <source>
        <dbReference type="EMBL" id="KAB2761407.1"/>
    </source>
</evidence>
<organism evidence="3 4">
    <name type="scientific">Brucella anthropi</name>
    <name type="common">Ochrobactrum anthropi</name>
    <dbReference type="NCBI Taxonomy" id="529"/>
    <lineage>
        <taxon>Bacteria</taxon>
        <taxon>Pseudomonadati</taxon>
        <taxon>Pseudomonadota</taxon>
        <taxon>Alphaproteobacteria</taxon>
        <taxon>Hyphomicrobiales</taxon>
        <taxon>Brucellaceae</taxon>
        <taxon>Brucella/Ochrobactrum group</taxon>
        <taxon>Brucella</taxon>
    </lineage>
</organism>
<dbReference type="AlphaFoldDB" id="A0A6I0D5X2"/>
<evidence type="ECO:0000256" key="2">
    <source>
        <dbReference type="ARBA" id="ARBA00022927"/>
    </source>
</evidence>
<dbReference type="InterPro" id="IPR051472">
    <property type="entry name" value="T3SS_Stator/FliH"/>
</dbReference>
<proteinExistence type="predicted"/>